<reference evidence="6 7" key="1">
    <citation type="submission" date="2019-04" db="EMBL/GenBank/DDBJ databases">
        <title>Microbes associate with the intestines of laboratory mice.</title>
        <authorList>
            <person name="Navarre W."/>
            <person name="Wong E."/>
            <person name="Huang K.C."/>
            <person name="Tropini C."/>
            <person name="Ng K."/>
            <person name="Yu B."/>
        </authorList>
    </citation>
    <scope>NUCLEOTIDE SEQUENCE [LARGE SCALE GENOMIC DNA]</scope>
    <source>
        <strain evidence="6 7">NM83_B4-11</strain>
    </source>
</reference>
<dbReference type="InterPro" id="IPR011711">
    <property type="entry name" value="GntR_C"/>
</dbReference>
<dbReference type="Pfam" id="PF07729">
    <property type="entry name" value="FCD"/>
    <property type="match status" value="1"/>
</dbReference>
<accession>A0ABY2QEU5</accession>
<dbReference type="SMART" id="SM00345">
    <property type="entry name" value="HTH_GNTR"/>
    <property type="match status" value="1"/>
</dbReference>
<name>A0ABY2QEU5_9SPHN</name>
<dbReference type="Pfam" id="PF00392">
    <property type="entry name" value="GntR"/>
    <property type="match status" value="1"/>
</dbReference>
<feature type="region of interest" description="Disordered" evidence="4">
    <location>
        <begin position="1"/>
        <end position="29"/>
    </location>
</feature>
<dbReference type="PANTHER" id="PTHR43537">
    <property type="entry name" value="TRANSCRIPTIONAL REGULATOR, GNTR FAMILY"/>
    <property type="match status" value="1"/>
</dbReference>
<dbReference type="InterPro" id="IPR036388">
    <property type="entry name" value="WH-like_DNA-bd_sf"/>
</dbReference>
<keyword evidence="3" id="KW-0804">Transcription</keyword>
<dbReference type="SUPFAM" id="SSF48008">
    <property type="entry name" value="GntR ligand-binding domain-like"/>
    <property type="match status" value="1"/>
</dbReference>
<keyword evidence="2" id="KW-0238">DNA-binding</keyword>
<dbReference type="SUPFAM" id="SSF46785">
    <property type="entry name" value="Winged helix' DNA-binding domain"/>
    <property type="match status" value="1"/>
</dbReference>
<proteinExistence type="predicted"/>
<evidence type="ECO:0000313" key="6">
    <source>
        <dbReference type="EMBL" id="THG37851.1"/>
    </source>
</evidence>
<sequence>MLRRSATIPSPMGSPARCASDGRGTQSASVTGWSLSAGMLVPRRSIQHPGKPNTMADSDSFPTNARIRVPKTSELVADQIRGQIVRGELAEGGFLPPEGQLLATLGVSRPTLREAFRILEAEALISVVRGSRTGAKVHKPSVELVSRYAGYVLQSSGTTIADLYDARLAIEPHVVRRLATARDPNAIARLRQEVERLERLLSEEAFADFIAGVSEFHRVLIELAGNNTIIFINQLLHQLIAAHQADYIQRHPRPVTEHRKSMAMGPRSYVKLIDLIEAGAVDEAIAHWRLHLQNANATWAARGEAERVVDSLGG</sequence>
<dbReference type="InterPro" id="IPR036390">
    <property type="entry name" value="WH_DNA-bd_sf"/>
</dbReference>
<gene>
    <name evidence="6" type="ORF">E5988_15190</name>
</gene>
<dbReference type="Proteomes" id="UP000308038">
    <property type="component" value="Unassembled WGS sequence"/>
</dbReference>
<comment type="caution">
    <text evidence="6">The sequence shown here is derived from an EMBL/GenBank/DDBJ whole genome shotgun (WGS) entry which is preliminary data.</text>
</comment>
<dbReference type="Gene3D" id="1.10.10.10">
    <property type="entry name" value="Winged helix-like DNA-binding domain superfamily/Winged helix DNA-binding domain"/>
    <property type="match status" value="1"/>
</dbReference>
<organism evidence="6 7">
    <name type="scientific">Sphingomonas olei</name>
    <dbReference type="NCBI Taxonomy" id="1886787"/>
    <lineage>
        <taxon>Bacteria</taxon>
        <taxon>Pseudomonadati</taxon>
        <taxon>Pseudomonadota</taxon>
        <taxon>Alphaproteobacteria</taxon>
        <taxon>Sphingomonadales</taxon>
        <taxon>Sphingomonadaceae</taxon>
        <taxon>Sphingomonas</taxon>
    </lineage>
</organism>
<evidence type="ECO:0000256" key="2">
    <source>
        <dbReference type="ARBA" id="ARBA00023125"/>
    </source>
</evidence>
<protein>
    <submittedName>
        <fullName evidence="6">FadR family transcriptional regulator</fullName>
    </submittedName>
</protein>
<dbReference type="Gene3D" id="1.20.120.530">
    <property type="entry name" value="GntR ligand-binding domain-like"/>
    <property type="match status" value="1"/>
</dbReference>
<evidence type="ECO:0000313" key="7">
    <source>
        <dbReference type="Proteomes" id="UP000308038"/>
    </source>
</evidence>
<evidence type="ECO:0000259" key="5">
    <source>
        <dbReference type="PROSITE" id="PS50949"/>
    </source>
</evidence>
<evidence type="ECO:0000256" key="3">
    <source>
        <dbReference type="ARBA" id="ARBA00023163"/>
    </source>
</evidence>
<dbReference type="PANTHER" id="PTHR43537:SF5">
    <property type="entry name" value="UXU OPERON TRANSCRIPTIONAL REGULATOR"/>
    <property type="match status" value="1"/>
</dbReference>
<dbReference type="EMBL" id="SSTI01000013">
    <property type="protein sequence ID" value="THG37851.1"/>
    <property type="molecule type" value="Genomic_DNA"/>
</dbReference>
<keyword evidence="1" id="KW-0805">Transcription regulation</keyword>
<evidence type="ECO:0000256" key="1">
    <source>
        <dbReference type="ARBA" id="ARBA00023015"/>
    </source>
</evidence>
<dbReference type="PRINTS" id="PR00035">
    <property type="entry name" value="HTHGNTR"/>
</dbReference>
<dbReference type="PROSITE" id="PS50949">
    <property type="entry name" value="HTH_GNTR"/>
    <property type="match status" value="1"/>
</dbReference>
<evidence type="ECO:0000256" key="4">
    <source>
        <dbReference type="SAM" id="MobiDB-lite"/>
    </source>
</evidence>
<keyword evidence="7" id="KW-1185">Reference proteome</keyword>
<dbReference type="InterPro" id="IPR000524">
    <property type="entry name" value="Tscrpt_reg_HTH_GntR"/>
</dbReference>
<dbReference type="SMART" id="SM00895">
    <property type="entry name" value="FCD"/>
    <property type="match status" value="1"/>
</dbReference>
<dbReference type="CDD" id="cd07377">
    <property type="entry name" value="WHTH_GntR"/>
    <property type="match status" value="1"/>
</dbReference>
<dbReference type="InterPro" id="IPR008920">
    <property type="entry name" value="TF_FadR/GntR_C"/>
</dbReference>
<feature type="domain" description="HTH gntR-type" evidence="5">
    <location>
        <begin position="70"/>
        <end position="140"/>
    </location>
</feature>